<dbReference type="PANTHER" id="PTHR30212:SF2">
    <property type="entry name" value="PROTEIN YIIM"/>
    <property type="match status" value="1"/>
</dbReference>
<dbReference type="InterPro" id="IPR011037">
    <property type="entry name" value="Pyrv_Knase-like_insert_dom_sf"/>
</dbReference>
<dbReference type="InterPro" id="IPR005302">
    <property type="entry name" value="MoCF_Sase_C"/>
</dbReference>
<sequence length="179" mass="19355">MSTVIHLNHDQLVEGLPEIAAASSDEGKLEMIARRPVTDERELLDEAELSVEVGLVGDNWSQGKANRDCQLTLMNSRAAQLVAQSRDRWALAGDQLYVDFDIGEVNLPAGTRVAIGDQAVVEVTAEPHTGCSKFISRFGLDAMKFVNSPSGRALNLRGINTTIVQGGVIRVGDTIRKIS</sequence>
<feature type="domain" description="MOSC" evidence="1">
    <location>
        <begin position="41"/>
        <end position="178"/>
    </location>
</feature>
<dbReference type="PANTHER" id="PTHR30212">
    <property type="entry name" value="PROTEIN YIIM"/>
    <property type="match status" value="1"/>
</dbReference>
<proteinExistence type="predicted"/>
<dbReference type="AlphaFoldDB" id="A0AAF0CG75"/>
<evidence type="ECO:0000259" key="1">
    <source>
        <dbReference type="PROSITE" id="PS51340"/>
    </source>
</evidence>
<dbReference type="GO" id="GO:0003824">
    <property type="term" value="F:catalytic activity"/>
    <property type="evidence" value="ECO:0007669"/>
    <property type="project" value="InterPro"/>
</dbReference>
<dbReference type="Proteomes" id="UP001218638">
    <property type="component" value="Chromosome"/>
</dbReference>
<evidence type="ECO:0000313" key="3">
    <source>
        <dbReference type="Proteomes" id="UP001218638"/>
    </source>
</evidence>
<dbReference type="PROSITE" id="PS51340">
    <property type="entry name" value="MOSC"/>
    <property type="match status" value="1"/>
</dbReference>
<keyword evidence="3" id="KW-1185">Reference proteome</keyword>
<dbReference type="SUPFAM" id="SSF50800">
    <property type="entry name" value="PK beta-barrel domain-like"/>
    <property type="match status" value="1"/>
</dbReference>
<dbReference type="Gene3D" id="2.40.33.20">
    <property type="entry name" value="PK beta-barrel domain-like"/>
    <property type="match status" value="1"/>
</dbReference>
<dbReference type="KEGG" id="slom:PXH66_13045"/>
<evidence type="ECO:0000313" key="2">
    <source>
        <dbReference type="EMBL" id="WED63257.1"/>
    </source>
</evidence>
<gene>
    <name evidence="2" type="ORF">PXH66_13045</name>
</gene>
<dbReference type="GO" id="GO:0030170">
    <property type="term" value="F:pyridoxal phosphate binding"/>
    <property type="evidence" value="ECO:0007669"/>
    <property type="project" value="InterPro"/>
</dbReference>
<dbReference type="EMBL" id="CP119075">
    <property type="protein sequence ID" value="WED63257.1"/>
    <property type="molecule type" value="Genomic_DNA"/>
</dbReference>
<name>A0AAF0CG75_9BACT</name>
<accession>A0AAF0CG75</accession>
<dbReference type="GO" id="GO:0030151">
    <property type="term" value="F:molybdenum ion binding"/>
    <property type="evidence" value="ECO:0007669"/>
    <property type="project" value="InterPro"/>
</dbReference>
<protein>
    <recommendedName>
        <fullName evidence="1">MOSC domain-containing protein</fullName>
    </recommendedName>
</protein>
<dbReference type="RefSeq" id="WP_330928609.1">
    <property type="nucleotide sequence ID" value="NZ_CP119075.1"/>
</dbReference>
<dbReference type="InterPro" id="IPR052353">
    <property type="entry name" value="Benzoxazolinone_Detox_Enz"/>
</dbReference>
<reference evidence="2" key="1">
    <citation type="submission" date="2023-03" db="EMBL/GenBank/DDBJ databases">
        <title>Lomoglobus Profundus gen. nov., sp. nov., a novel member of the phylum Verrucomicrobia, isolated from deep-marine sediment of South China Sea.</title>
        <authorList>
            <person name="Ahmad T."/>
            <person name="Ishaq S.E."/>
            <person name="Wang F."/>
        </authorList>
    </citation>
    <scope>NUCLEOTIDE SEQUENCE</scope>
    <source>
        <strain evidence="2">LMO-M01</strain>
    </source>
</reference>
<organism evidence="2 3">
    <name type="scientific">Synoicihabitans lomoniglobus</name>
    <dbReference type="NCBI Taxonomy" id="2909285"/>
    <lineage>
        <taxon>Bacteria</taxon>
        <taxon>Pseudomonadati</taxon>
        <taxon>Verrucomicrobiota</taxon>
        <taxon>Opitutia</taxon>
        <taxon>Opitutales</taxon>
        <taxon>Opitutaceae</taxon>
        <taxon>Synoicihabitans</taxon>
    </lineage>
</organism>